<dbReference type="PANTHER" id="PTHR30026:SF5">
    <property type="entry name" value="ABC-TYPE EFFLUX SYSTEM SECRETIN COMPONENT"/>
    <property type="match status" value="1"/>
</dbReference>
<evidence type="ECO:0000313" key="10">
    <source>
        <dbReference type="Proteomes" id="UP000501939"/>
    </source>
</evidence>
<proteinExistence type="inferred from homology"/>
<dbReference type="GO" id="GO:0015562">
    <property type="term" value="F:efflux transmembrane transporter activity"/>
    <property type="evidence" value="ECO:0007669"/>
    <property type="project" value="InterPro"/>
</dbReference>
<keyword evidence="10" id="KW-1185">Reference proteome</keyword>
<keyword evidence="6" id="KW-0472">Membrane</keyword>
<accession>A0A6G8S2E2</accession>
<name>A0A6G8S2E2_9GAMM</name>
<sequence>MARQFITLFKIKSVEFNRSDLSNSSSARPLKASFLKLGLLIIFSLSIFSVSHAETISFVQAEQHVLNNSYTSQANQALQQAAQLQADALKGLGLPRVDLNVRAYAFHNEVDLPLDGFKKNLESSLSQSINDRINEQNLPSNVADPLKDGIGQTLHSGIGLFPDSSNVILEDQVIRPTVSVLMPLYTGGATRSAKDIAKIEAKRSQLNTQQQQDVQRFELIQAYFNAQLQQQLFASSQFNAQAMQTHYHNALKLEQQGFINKGQRMQFEVAKNNAERALQNADANLRSSLFSLNNLLQSSQITALSTPLFINSVQNQHLNDLLKNYQDQSTLIKKMQMDTQLANANVKAQSAAKKPNLFAFGEYSLDDKQNWIVGVVARYNLFSGIDKNKTVQAAELQRYASELLTERTKQEIENIIYKSYNEVSTAQLSHQLLQKNIQAAQENLRIQQLSFKEDMGTATQVIDAQNTLSGLKSEMALNAYKYVMSLATLLQSHGSIDQFQQYITQSNTDYIR</sequence>
<dbReference type="EMBL" id="CP049916">
    <property type="protein sequence ID" value="QIO08362.1"/>
    <property type="molecule type" value="Genomic_DNA"/>
</dbReference>
<dbReference type="SUPFAM" id="SSF56954">
    <property type="entry name" value="Outer membrane efflux proteins (OEP)"/>
    <property type="match status" value="1"/>
</dbReference>
<protein>
    <submittedName>
        <fullName evidence="9">TolC family protein</fullName>
    </submittedName>
</protein>
<keyword evidence="3" id="KW-0813">Transport</keyword>
<evidence type="ECO:0000256" key="1">
    <source>
        <dbReference type="ARBA" id="ARBA00004442"/>
    </source>
</evidence>
<dbReference type="Gene3D" id="1.20.1600.10">
    <property type="entry name" value="Outer membrane efflux proteins (OEP)"/>
    <property type="match status" value="1"/>
</dbReference>
<dbReference type="AlphaFoldDB" id="A0A6G8S2E2"/>
<dbReference type="GO" id="GO:0015288">
    <property type="term" value="F:porin activity"/>
    <property type="evidence" value="ECO:0007669"/>
    <property type="project" value="TreeGrafter"/>
</dbReference>
<evidence type="ECO:0000256" key="2">
    <source>
        <dbReference type="ARBA" id="ARBA00007613"/>
    </source>
</evidence>
<evidence type="ECO:0000256" key="7">
    <source>
        <dbReference type="ARBA" id="ARBA00023237"/>
    </source>
</evidence>
<keyword evidence="7" id="KW-0998">Cell outer membrane</keyword>
<feature type="coiled-coil region" evidence="8">
    <location>
        <begin position="423"/>
        <end position="450"/>
    </location>
</feature>
<evidence type="ECO:0000256" key="8">
    <source>
        <dbReference type="SAM" id="Coils"/>
    </source>
</evidence>
<dbReference type="Proteomes" id="UP000501939">
    <property type="component" value="Chromosome"/>
</dbReference>
<evidence type="ECO:0000313" key="9">
    <source>
        <dbReference type="EMBL" id="QIO08362.1"/>
    </source>
</evidence>
<dbReference type="InterPro" id="IPR051906">
    <property type="entry name" value="TolC-like"/>
</dbReference>
<evidence type="ECO:0000256" key="3">
    <source>
        <dbReference type="ARBA" id="ARBA00022448"/>
    </source>
</evidence>
<dbReference type="Pfam" id="PF02321">
    <property type="entry name" value="OEP"/>
    <property type="match status" value="1"/>
</dbReference>
<organism evidence="9 10">
    <name type="scientific">Acinetobacter lanii</name>
    <dbReference type="NCBI Taxonomy" id="2715163"/>
    <lineage>
        <taxon>Bacteria</taxon>
        <taxon>Pseudomonadati</taxon>
        <taxon>Pseudomonadota</taxon>
        <taxon>Gammaproteobacteria</taxon>
        <taxon>Moraxellales</taxon>
        <taxon>Moraxellaceae</taxon>
        <taxon>Acinetobacter</taxon>
    </lineage>
</organism>
<dbReference type="GO" id="GO:1990281">
    <property type="term" value="C:efflux pump complex"/>
    <property type="evidence" value="ECO:0007669"/>
    <property type="project" value="TreeGrafter"/>
</dbReference>
<dbReference type="GO" id="GO:0009279">
    <property type="term" value="C:cell outer membrane"/>
    <property type="evidence" value="ECO:0007669"/>
    <property type="project" value="UniProtKB-SubCell"/>
</dbReference>
<dbReference type="InterPro" id="IPR003423">
    <property type="entry name" value="OMP_efflux"/>
</dbReference>
<dbReference type="PANTHER" id="PTHR30026">
    <property type="entry name" value="OUTER MEMBRANE PROTEIN TOLC"/>
    <property type="match status" value="1"/>
</dbReference>
<comment type="similarity">
    <text evidence="2">Belongs to the outer membrane factor (OMF) (TC 1.B.17) family.</text>
</comment>
<gene>
    <name evidence="9" type="ORF">G8D99_04575</name>
</gene>
<dbReference type="RefSeq" id="WP_166323042.1">
    <property type="nucleotide sequence ID" value="NZ_CP049916.1"/>
</dbReference>
<dbReference type="KEGG" id="alj:G8D99_04575"/>
<keyword evidence="4" id="KW-1134">Transmembrane beta strand</keyword>
<reference evidence="9 10" key="1">
    <citation type="submission" date="2020-03" db="EMBL/GenBank/DDBJ databases">
        <authorList>
            <person name="Zhu W."/>
        </authorList>
    </citation>
    <scope>NUCLEOTIDE SEQUENCE [LARGE SCALE GENOMIC DNA]</scope>
    <source>
        <strain evidence="9 10">185</strain>
    </source>
</reference>
<evidence type="ECO:0000256" key="6">
    <source>
        <dbReference type="ARBA" id="ARBA00023136"/>
    </source>
</evidence>
<evidence type="ECO:0000256" key="5">
    <source>
        <dbReference type="ARBA" id="ARBA00022692"/>
    </source>
</evidence>
<comment type="subcellular location">
    <subcellularLocation>
        <location evidence="1">Cell outer membrane</location>
    </subcellularLocation>
</comment>
<keyword evidence="5" id="KW-0812">Transmembrane</keyword>
<keyword evidence="8" id="KW-0175">Coiled coil</keyword>
<evidence type="ECO:0000256" key="4">
    <source>
        <dbReference type="ARBA" id="ARBA00022452"/>
    </source>
</evidence>